<accession>A0ABV3FV12</accession>
<feature type="region of interest" description="Disordered" evidence="1">
    <location>
        <begin position="310"/>
        <end position="336"/>
    </location>
</feature>
<evidence type="ECO:0000313" key="2">
    <source>
        <dbReference type="EMBL" id="MEV0709266.1"/>
    </source>
</evidence>
<evidence type="ECO:0000256" key="1">
    <source>
        <dbReference type="SAM" id="MobiDB-lite"/>
    </source>
</evidence>
<dbReference type="SUPFAM" id="SSF52402">
    <property type="entry name" value="Adenine nucleotide alpha hydrolases-like"/>
    <property type="match status" value="1"/>
</dbReference>
<proteinExistence type="predicted"/>
<evidence type="ECO:0008006" key="4">
    <source>
        <dbReference type="Google" id="ProtNLM"/>
    </source>
</evidence>
<dbReference type="InterPro" id="IPR014729">
    <property type="entry name" value="Rossmann-like_a/b/a_fold"/>
</dbReference>
<dbReference type="RefSeq" id="WP_357784623.1">
    <property type="nucleotide sequence ID" value="NZ_JBFAKC010000006.1"/>
</dbReference>
<reference evidence="2 3" key="1">
    <citation type="submission" date="2024-06" db="EMBL/GenBank/DDBJ databases">
        <title>The Natural Products Discovery Center: Release of the First 8490 Sequenced Strains for Exploring Actinobacteria Biosynthetic Diversity.</title>
        <authorList>
            <person name="Kalkreuter E."/>
            <person name="Kautsar S.A."/>
            <person name="Yang D."/>
            <person name="Bader C.D."/>
            <person name="Teijaro C.N."/>
            <person name="Fluegel L."/>
            <person name="Davis C.M."/>
            <person name="Simpson J.R."/>
            <person name="Lauterbach L."/>
            <person name="Steele A.D."/>
            <person name="Gui C."/>
            <person name="Meng S."/>
            <person name="Li G."/>
            <person name="Viehrig K."/>
            <person name="Ye F."/>
            <person name="Su P."/>
            <person name="Kiefer A.F."/>
            <person name="Nichols A."/>
            <person name="Cepeda A.J."/>
            <person name="Yan W."/>
            <person name="Fan B."/>
            <person name="Jiang Y."/>
            <person name="Adhikari A."/>
            <person name="Zheng C.-J."/>
            <person name="Schuster L."/>
            <person name="Cowan T.M."/>
            <person name="Smanski M.J."/>
            <person name="Chevrette M.G."/>
            <person name="De Carvalho L.P.S."/>
            <person name="Shen B."/>
        </authorList>
    </citation>
    <scope>NUCLEOTIDE SEQUENCE [LARGE SCALE GENOMIC DNA]</scope>
    <source>
        <strain evidence="2 3">NPDC050403</strain>
    </source>
</reference>
<dbReference type="Proteomes" id="UP001551695">
    <property type="component" value="Unassembled WGS sequence"/>
</dbReference>
<comment type="caution">
    <text evidence="2">The sequence shown here is derived from an EMBL/GenBank/DDBJ whole genome shotgun (WGS) entry which is preliminary data.</text>
</comment>
<keyword evidence="3" id="KW-1185">Reference proteome</keyword>
<sequence length="336" mass="37998">MNTPTLRLLSLGAGVQSTTLALMACRGELPGLDGAVFADTGWEPPAVYEQVDRLETEFATAGIPLHRVSNGHLRKDSLDPEHRFVSIPYFTLAPEGTMIREEITEPDANGQLVIVGYRERLATRREREGIGRRQCTAEYKIAPINRAVRMLLGAPAPRYLRVPKGRYAEQWIGFSTDEPERVNDRRENKYTVKRFPLLELDMSRKDCERYLRRAGWGHTVKSSCIGCPHHRNDYWREMRDHRPDEWADAIAFDHAIRKGGASAKPLRGQAFLHRSCVPLELAPIDRVTRVEWKNRQLDLFDDYAPDLEDDTDDGPGCSPYGCTSGASVATPRRKAA</sequence>
<dbReference type="PROSITE" id="PS51257">
    <property type="entry name" value="PROKAR_LIPOPROTEIN"/>
    <property type="match status" value="1"/>
</dbReference>
<dbReference type="EMBL" id="JBFAKC010000006">
    <property type="protein sequence ID" value="MEV0709266.1"/>
    <property type="molecule type" value="Genomic_DNA"/>
</dbReference>
<dbReference type="Gene3D" id="3.40.50.620">
    <property type="entry name" value="HUPs"/>
    <property type="match status" value="1"/>
</dbReference>
<protein>
    <recommendedName>
        <fullName evidence="4">Phosphoadenosine phosphosulfate reductase family protein</fullName>
    </recommendedName>
</protein>
<evidence type="ECO:0000313" key="3">
    <source>
        <dbReference type="Proteomes" id="UP001551695"/>
    </source>
</evidence>
<gene>
    <name evidence="2" type="ORF">AB0I48_17025</name>
</gene>
<organism evidence="2 3">
    <name type="scientific">Nocardia aurea</name>
    <dbReference type="NCBI Taxonomy" id="2144174"/>
    <lineage>
        <taxon>Bacteria</taxon>
        <taxon>Bacillati</taxon>
        <taxon>Actinomycetota</taxon>
        <taxon>Actinomycetes</taxon>
        <taxon>Mycobacteriales</taxon>
        <taxon>Nocardiaceae</taxon>
        <taxon>Nocardia</taxon>
    </lineage>
</organism>
<name>A0ABV3FV12_9NOCA</name>